<protein>
    <recommendedName>
        <fullName evidence="7">Thiol methyltransferase 2</fullName>
    </recommendedName>
</protein>
<dbReference type="OrthoDB" id="276151at2759"/>
<dbReference type="EMBL" id="JAEPRD010000066">
    <property type="protein sequence ID" value="KAG2201955.1"/>
    <property type="molecule type" value="Genomic_DNA"/>
</dbReference>
<keyword evidence="2" id="KW-0489">Methyltransferase</keyword>
<evidence type="ECO:0000256" key="3">
    <source>
        <dbReference type="ARBA" id="ARBA00022679"/>
    </source>
</evidence>
<gene>
    <name evidence="5" type="ORF">INT47_000494</name>
</gene>
<dbReference type="GO" id="GO:0008757">
    <property type="term" value="F:S-adenosylmethionine-dependent methyltransferase activity"/>
    <property type="evidence" value="ECO:0007669"/>
    <property type="project" value="InterPro"/>
</dbReference>
<evidence type="ECO:0000256" key="2">
    <source>
        <dbReference type="ARBA" id="ARBA00022603"/>
    </source>
</evidence>
<organism evidence="5 6">
    <name type="scientific">Mucor saturninus</name>
    <dbReference type="NCBI Taxonomy" id="64648"/>
    <lineage>
        <taxon>Eukaryota</taxon>
        <taxon>Fungi</taxon>
        <taxon>Fungi incertae sedis</taxon>
        <taxon>Mucoromycota</taxon>
        <taxon>Mucoromycotina</taxon>
        <taxon>Mucoromycetes</taxon>
        <taxon>Mucorales</taxon>
        <taxon>Mucorineae</taxon>
        <taxon>Mucoraceae</taxon>
        <taxon>Mucor</taxon>
    </lineage>
</organism>
<accession>A0A8H7R157</accession>
<evidence type="ECO:0000256" key="1">
    <source>
        <dbReference type="ARBA" id="ARBA00022553"/>
    </source>
</evidence>
<dbReference type="Gene3D" id="3.40.50.150">
    <property type="entry name" value="Vaccinia Virus protein VP39"/>
    <property type="match status" value="1"/>
</dbReference>
<dbReference type="AlphaFoldDB" id="A0A8H7R157"/>
<feature type="non-terminal residue" evidence="5">
    <location>
        <position position="1"/>
    </location>
</feature>
<keyword evidence="3" id="KW-0808">Transferase</keyword>
<dbReference type="Proteomes" id="UP000603453">
    <property type="component" value="Unassembled WGS sequence"/>
</dbReference>
<evidence type="ECO:0000313" key="5">
    <source>
        <dbReference type="EMBL" id="KAG2201955.1"/>
    </source>
</evidence>
<evidence type="ECO:0000256" key="4">
    <source>
        <dbReference type="ARBA" id="ARBA00022691"/>
    </source>
</evidence>
<evidence type="ECO:0008006" key="7">
    <source>
        <dbReference type="Google" id="ProtNLM"/>
    </source>
</evidence>
<dbReference type="PANTHER" id="PTHR32183:SF6">
    <property type="entry name" value="CYSTEINE SULFINATE DESULFINASE_CYSTEINE DESULFURASE AND RELATED ENZYMES"/>
    <property type="match status" value="1"/>
</dbReference>
<dbReference type="InterPro" id="IPR008854">
    <property type="entry name" value="TPMT"/>
</dbReference>
<proteinExistence type="predicted"/>
<keyword evidence="6" id="KW-1185">Reference proteome</keyword>
<dbReference type="Pfam" id="PF05724">
    <property type="entry name" value="TPMT"/>
    <property type="match status" value="1"/>
</dbReference>
<comment type="caution">
    <text evidence="5">The sequence shown here is derived from an EMBL/GenBank/DDBJ whole genome shotgun (WGS) entry which is preliminary data.</text>
</comment>
<dbReference type="CDD" id="cd02440">
    <property type="entry name" value="AdoMet_MTases"/>
    <property type="match status" value="1"/>
</dbReference>
<keyword evidence="4" id="KW-0949">S-adenosyl-L-methionine</keyword>
<name>A0A8H7R157_9FUNG</name>
<dbReference type="SUPFAM" id="SSF53335">
    <property type="entry name" value="S-adenosyl-L-methionine-dependent methyltransferases"/>
    <property type="match status" value="1"/>
</dbReference>
<keyword evidence="1" id="KW-0597">Phosphoprotein</keyword>
<dbReference type="PANTHER" id="PTHR32183">
    <property type="match status" value="1"/>
</dbReference>
<dbReference type="GO" id="GO:0032259">
    <property type="term" value="P:methylation"/>
    <property type="evidence" value="ECO:0007669"/>
    <property type="project" value="UniProtKB-KW"/>
</dbReference>
<sequence length="208" mass="23124">RKRKGVFINSLGIDWEGLWREGKTMWDAGQPSPALVALFDSQDTRSLIPEHGQGLVPGCGSGYDVVFLANKNRHVTGIDLSKTCVDLLVKNHPNATADNYDFKCADFYNFDIPNGGYDLAYDYTFLCAMPVALRPDWAARYSAIIKKGGVLITLMYPIDGHEGGPPFAVNEQLYKDLLSPTFDLIFIKDAAGHPSRIGKEKIAIWKRK</sequence>
<reference evidence="5" key="1">
    <citation type="submission" date="2020-12" db="EMBL/GenBank/DDBJ databases">
        <title>Metabolic potential, ecology and presence of endohyphal bacteria is reflected in genomic diversity of Mucoromycotina.</title>
        <authorList>
            <person name="Muszewska A."/>
            <person name="Okrasinska A."/>
            <person name="Steczkiewicz K."/>
            <person name="Drgas O."/>
            <person name="Orlowska M."/>
            <person name="Perlinska-Lenart U."/>
            <person name="Aleksandrzak-Piekarczyk T."/>
            <person name="Szatraj K."/>
            <person name="Zielenkiewicz U."/>
            <person name="Pilsyk S."/>
            <person name="Malc E."/>
            <person name="Mieczkowski P."/>
            <person name="Kruszewska J.S."/>
            <person name="Biernat P."/>
            <person name="Pawlowska J."/>
        </authorList>
    </citation>
    <scope>NUCLEOTIDE SEQUENCE</scope>
    <source>
        <strain evidence="5">WA0000017839</strain>
    </source>
</reference>
<dbReference type="InterPro" id="IPR029063">
    <property type="entry name" value="SAM-dependent_MTases_sf"/>
</dbReference>
<dbReference type="PROSITE" id="PS51585">
    <property type="entry name" value="SAM_MT_TPMT"/>
    <property type="match status" value="1"/>
</dbReference>
<evidence type="ECO:0000313" key="6">
    <source>
        <dbReference type="Proteomes" id="UP000603453"/>
    </source>
</evidence>